<keyword evidence="5" id="KW-0210">Decarboxylase</keyword>
<dbReference type="InterPro" id="IPR006679">
    <property type="entry name" value="Adenine_deam"/>
</dbReference>
<dbReference type="Pfam" id="PF09349">
    <property type="entry name" value="OHCU_decarbox"/>
    <property type="match status" value="1"/>
</dbReference>
<dbReference type="PANTHER" id="PTHR43466">
    <property type="entry name" value="2-OXO-4-HYDROXY-4-CARBOXY-5-UREIDOIMIDAZOLINE DECARBOXYLASE-RELATED"/>
    <property type="match status" value="1"/>
</dbReference>
<evidence type="ECO:0000256" key="2">
    <source>
        <dbReference type="ARBA" id="ARBA00004754"/>
    </source>
</evidence>
<proteinExistence type="inferred from homology"/>
<evidence type="ECO:0000256" key="4">
    <source>
        <dbReference type="ARBA" id="ARBA00022631"/>
    </source>
</evidence>
<dbReference type="SUPFAM" id="SSF158694">
    <property type="entry name" value="UraD-Like"/>
    <property type="match status" value="1"/>
</dbReference>
<reference evidence="12" key="1">
    <citation type="submission" date="2022-10" db="EMBL/GenBank/DDBJ databases">
        <title>The WGS of Solirubrobacter ginsenosidimutans DSM 21036.</title>
        <authorList>
            <person name="Jiang Z."/>
        </authorList>
    </citation>
    <scope>NUCLEOTIDE SEQUENCE</scope>
    <source>
        <strain evidence="12">DSM 21036</strain>
    </source>
</reference>
<dbReference type="Gene3D" id="2.30.40.10">
    <property type="entry name" value="Urease, subunit C, domain 1"/>
    <property type="match status" value="1"/>
</dbReference>
<dbReference type="NCBIfam" id="TIGR03164">
    <property type="entry name" value="UHCUDC"/>
    <property type="match status" value="1"/>
</dbReference>
<sequence length="707" mass="75524">MSHRAHLIAVARGDAEPDTIIEGAKVFSAFTREWLDGDVGIADGRIAGIGAYEGGERIDGRGKYLVPGFIDAHVHLESAKLTPAQFARAVVPRGTTAVVCDPHEIANVAGVEGVRWLLDATEGLPLDVFVMAPSCVPASDFESPRGPLGPEDMREILKHPRALGVAEMMNFPGVIGGDPDVLARMVAPHVDGHAPGVMGRALDAYVAAGIVTDHEAFTAAEALEKRRRGMWVLIREASNARNLIALLELVREHGPDYCAFCTDDREPDYLHREGHIDEMCRRAVAHGIAAEDVLVMATLHGARAHRLLDRGAIAPGYVADLVLLDDLTTFSVARTFKDGRAPVYPESVPAALLDTMRAVPVAFGIAGTPERVRVIDIHPGQLITGAGEASPRIEAGHVVADPDRDLAKIAVIERHHGTGRVGLGLVRGFALQAGAFASTVAHDAHNLVVVGVDDADMAVCAERAQALGGGLVVARDGAVVGELALPIAGLLSDAPLEEVAEGLEHLQDLLAEQGVTIGAPFMTLSFLALSVIPSLKITDRGLVDVDAFQLVPLALGEREAFVARFGALYEHSPWVAERAWRPEGFDGIDDLDAALREAMYSASRAEQLELIRAHPDLGEKVTSLTEHSRDEQATLALSPADYDRFATSNAAYRAKFGIPFVVCVREHDKDSVLANADARLGNPVEQEIETALGEIAKIARLRLEDAL</sequence>
<dbReference type="GO" id="GO:0019628">
    <property type="term" value="P:urate catabolic process"/>
    <property type="evidence" value="ECO:0007669"/>
    <property type="project" value="TreeGrafter"/>
</dbReference>
<accession>A0A9X3MU06</accession>
<evidence type="ECO:0000256" key="8">
    <source>
        <dbReference type="HAMAP-Rule" id="MF_01518"/>
    </source>
</evidence>
<comment type="catalytic activity">
    <reaction evidence="1">
        <text>5-hydroxy-2-oxo-4-ureido-2,5-dihydro-1H-imidazole-5-carboxylate + H(+) = (S)-allantoin + CO2</text>
        <dbReference type="Rhea" id="RHEA:26301"/>
        <dbReference type="ChEBI" id="CHEBI:15378"/>
        <dbReference type="ChEBI" id="CHEBI:15678"/>
        <dbReference type="ChEBI" id="CHEBI:16526"/>
        <dbReference type="ChEBI" id="CHEBI:58639"/>
        <dbReference type="EC" id="4.1.1.97"/>
    </reaction>
</comment>
<dbReference type="CDD" id="cd01295">
    <property type="entry name" value="AdeC"/>
    <property type="match status" value="1"/>
</dbReference>
<comment type="caution">
    <text evidence="12">The sequence shown here is derived from an EMBL/GenBank/DDBJ whole genome shotgun (WGS) entry which is preliminary data.</text>
</comment>
<dbReference type="SUPFAM" id="SSF51338">
    <property type="entry name" value="Composite domain of metallo-dependent hydrolases"/>
    <property type="match status" value="1"/>
</dbReference>
<keyword evidence="8 12" id="KW-0378">Hydrolase</keyword>
<dbReference type="HAMAP" id="MF_01518">
    <property type="entry name" value="Adenine_deamin"/>
    <property type="match status" value="1"/>
</dbReference>
<organism evidence="12 13">
    <name type="scientific">Solirubrobacter ginsenosidimutans</name>
    <dbReference type="NCBI Taxonomy" id="490573"/>
    <lineage>
        <taxon>Bacteria</taxon>
        <taxon>Bacillati</taxon>
        <taxon>Actinomycetota</taxon>
        <taxon>Thermoleophilia</taxon>
        <taxon>Solirubrobacterales</taxon>
        <taxon>Solirubrobacteraceae</taxon>
        <taxon>Solirubrobacter</taxon>
    </lineage>
</organism>
<evidence type="ECO:0000259" key="9">
    <source>
        <dbReference type="Pfam" id="PF01979"/>
    </source>
</evidence>
<comment type="similarity">
    <text evidence="3 8">Belongs to the metallo-dependent hydrolases superfamily. Adenine deaminase family.</text>
</comment>
<dbReference type="Proteomes" id="UP001149140">
    <property type="component" value="Unassembled WGS sequence"/>
</dbReference>
<evidence type="ECO:0000259" key="11">
    <source>
        <dbReference type="Pfam" id="PF13382"/>
    </source>
</evidence>
<evidence type="ECO:0000313" key="13">
    <source>
        <dbReference type="Proteomes" id="UP001149140"/>
    </source>
</evidence>
<dbReference type="Gene3D" id="1.10.3330.10">
    <property type="entry name" value="Oxo-4-hydroxy-4-carboxy-5-ureidoimidazoline decarboxylase"/>
    <property type="match status" value="1"/>
</dbReference>
<dbReference type="InterPro" id="IPR018020">
    <property type="entry name" value="OHCU_decarboxylase"/>
</dbReference>
<dbReference type="InterPro" id="IPR036778">
    <property type="entry name" value="OHCU_decarboxylase_sf"/>
</dbReference>
<gene>
    <name evidence="8 12" type="primary">ade</name>
    <name evidence="12" type="ORF">OM076_20055</name>
</gene>
<keyword evidence="6" id="KW-0456">Lyase</keyword>
<dbReference type="GO" id="GO:0051997">
    <property type="term" value="F:2-oxo-4-hydroxy-4-carboxy-5-ureidoimidazoline decarboxylase activity"/>
    <property type="evidence" value="ECO:0007669"/>
    <property type="project" value="UniProtKB-EC"/>
</dbReference>
<keyword evidence="4" id="KW-0659">Purine metabolism</keyword>
<evidence type="ECO:0000256" key="1">
    <source>
        <dbReference type="ARBA" id="ARBA00001163"/>
    </source>
</evidence>
<dbReference type="InterPro" id="IPR006680">
    <property type="entry name" value="Amidohydro-rel"/>
</dbReference>
<dbReference type="InterPro" id="IPR017580">
    <property type="entry name" value="OHCU_decarboxylase-1"/>
</dbReference>
<name>A0A9X3MU06_9ACTN</name>
<dbReference type="NCBIfam" id="TIGR01178">
    <property type="entry name" value="ade"/>
    <property type="match status" value="1"/>
</dbReference>
<dbReference type="InterPro" id="IPR011059">
    <property type="entry name" value="Metal-dep_hydrolase_composite"/>
</dbReference>
<dbReference type="EC" id="3.5.4.2" evidence="8"/>
<dbReference type="GO" id="GO:0006146">
    <property type="term" value="P:adenine catabolic process"/>
    <property type="evidence" value="ECO:0007669"/>
    <property type="project" value="InterPro"/>
</dbReference>
<dbReference type="AlphaFoldDB" id="A0A9X3MU06"/>
<dbReference type="InterPro" id="IPR032466">
    <property type="entry name" value="Metal_Hydrolase"/>
</dbReference>
<comment type="catalytic activity">
    <reaction evidence="7 8">
        <text>adenine + H2O + H(+) = hypoxanthine + NH4(+)</text>
        <dbReference type="Rhea" id="RHEA:23688"/>
        <dbReference type="ChEBI" id="CHEBI:15377"/>
        <dbReference type="ChEBI" id="CHEBI:15378"/>
        <dbReference type="ChEBI" id="CHEBI:16708"/>
        <dbReference type="ChEBI" id="CHEBI:17368"/>
        <dbReference type="ChEBI" id="CHEBI:28938"/>
        <dbReference type="EC" id="3.5.4.2"/>
    </reaction>
</comment>
<evidence type="ECO:0000313" key="12">
    <source>
        <dbReference type="EMBL" id="MDA0162579.1"/>
    </source>
</evidence>
<protein>
    <recommendedName>
        <fullName evidence="8">Adenine deaminase</fullName>
        <shortName evidence="8">Adenase</shortName>
        <shortName evidence="8">Adenine aminase</shortName>
        <ecNumber evidence="8">3.5.4.2</ecNumber>
    </recommendedName>
</protein>
<dbReference type="RefSeq" id="WP_270041820.1">
    <property type="nucleotide sequence ID" value="NZ_JAPDOD010000019.1"/>
</dbReference>
<evidence type="ECO:0000256" key="5">
    <source>
        <dbReference type="ARBA" id="ARBA00022793"/>
    </source>
</evidence>
<dbReference type="Gene3D" id="3.20.20.140">
    <property type="entry name" value="Metal-dependent hydrolases"/>
    <property type="match status" value="1"/>
</dbReference>
<evidence type="ECO:0000256" key="7">
    <source>
        <dbReference type="ARBA" id="ARBA00047720"/>
    </source>
</evidence>
<evidence type="ECO:0000256" key="6">
    <source>
        <dbReference type="ARBA" id="ARBA00023239"/>
    </source>
</evidence>
<evidence type="ECO:0000256" key="3">
    <source>
        <dbReference type="ARBA" id="ARBA00006773"/>
    </source>
</evidence>
<feature type="domain" description="Oxo-4-hydroxy-4-carboxy-5-ureidoimidazoline decarboxylase" evidence="10">
    <location>
        <begin position="558"/>
        <end position="704"/>
    </location>
</feature>
<keyword evidence="8" id="KW-0464">Manganese</keyword>
<dbReference type="Pfam" id="PF13382">
    <property type="entry name" value="Adenine_deam_C"/>
    <property type="match status" value="1"/>
</dbReference>
<feature type="domain" description="Adenine deaminase C-terminal" evidence="11">
    <location>
        <begin position="381"/>
        <end position="549"/>
    </location>
</feature>
<feature type="domain" description="Amidohydrolase-related" evidence="9">
    <location>
        <begin position="64"/>
        <end position="340"/>
    </location>
</feature>
<dbReference type="EMBL" id="JAPDOD010000019">
    <property type="protein sequence ID" value="MDA0162579.1"/>
    <property type="molecule type" value="Genomic_DNA"/>
</dbReference>
<dbReference type="PANTHER" id="PTHR43466:SF1">
    <property type="entry name" value="2-OXO-4-HYDROXY-4-CARBOXY-5-UREIDOIMIDAZOLINE DECARBOXYLASE-RELATED"/>
    <property type="match status" value="1"/>
</dbReference>
<keyword evidence="13" id="KW-1185">Reference proteome</keyword>
<evidence type="ECO:0000259" key="10">
    <source>
        <dbReference type="Pfam" id="PF09349"/>
    </source>
</evidence>
<dbReference type="SUPFAM" id="SSF51556">
    <property type="entry name" value="Metallo-dependent hydrolases"/>
    <property type="match status" value="1"/>
</dbReference>
<dbReference type="Pfam" id="PF01979">
    <property type="entry name" value="Amidohydro_1"/>
    <property type="match status" value="1"/>
</dbReference>
<dbReference type="InterPro" id="IPR026912">
    <property type="entry name" value="Adenine_deam_C"/>
</dbReference>
<comment type="pathway">
    <text evidence="2">Purine metabolism; urate degradation; (S)-allantoin from urate: step 3/3.</text>
</comment>
<dbReference type="GO" id="GO:0000255">
    <property type="term" value="P:allantoin metabolic process"/>
    <property type="evidence" value="ECO:0007669"/>
    <property type="project" value="InterPro"/>
</dbReference>
<comment type="cofactor">
    <cofactor evidence="8">
        <name>Mn(2+)</name>
        <dbReference type="ChEBI" id="CHEBI:29035"/>
    </cofactor>
</comment>
<dbReference type="GO" id="GO:0000034">
    <property type="term" value="F:adenine deaminase activity"/>
    <property type="evidence" value="ECO:0007669"/>
    <property type="project" value="UniProtKB-UniRule"/>
</dbReference>